<dbReference type="NCBIfam" id="NF005710">
    <property type="entry name" value="PRK07522.1"/>
    <property type="match status" value="1"/>
</dbReference>
<dbReference type="SUPFAM" id="SSF53187">
    <property type="entry name" value="Zn-dependent exopeptidases"/>
    <property type="match status" value="1"/>
</dbReference>
<keyword evidence="8" id="KW-0862">Zinc</keyword>
<dbReference type="PANTHER" id="PTHR43808">
    <property type="entry name" value="ACETYLORNITHINE DEACETYLASE"/>
    <property type="match status" value="1"/>
</dbReference>
<dbReference type="InterPro" id="IPR001261">
    <property type="entry name" value="ArgE/DapE_CS"/>
</dbReference>
<evidence type="ECO:0000256" key="5">
    <source>
        <dbReference type="ARBA" id="ARBA00022605"/>
    </source>
</evidence>
<name>A0A398C0Y6_9RHOB</name>
<dbReference type="GO" id="GO:0008777">
    <property type="term" value="F:acetylornithine deacetylase activity"/>
    <property type="evidence" value="ECO:0007669"/>
    <property type="project" value="UniProtKB-EC"/>
</dbReference>
<evidence type="ECO:0000313" key="12">
    <source>
        <dbReference type="Proteomes" id="UP000266649"/>
    </source>
</evidence>
<keyword evidence="6" id="KW-0479">Metal-binding</keyword>
<dbReference type="Gene3D" id="3.40.630.10">
    <property type="entry name" value="Zn peptidases"/>
    <property type="match status" value="1"/>
</dbReference>
<evidence type="ECO:0000256" key="4">
    <source>
        <dbReference type="ARBA" id="ARBA00022571"/>
    </source>
</evidence>
<sequence>MPEQLTPRQILDRLVAFPSVSRGSNLDLIDWVESYLASWGIASHRVYNETGDKAALYASAGPAVEGGVILSGHSDVVPVDGQDWTSDPWTVTERDGRLYGRGTCDMKGFVALALAAVPLAVQRGVKRPLQFALSYDEELGCTGAPPMIAEMARTLPRASAAVIGEPSRMKLVNGHKGGTGFWVHVKGFEVHSSLLPEGVSAIMEGARLIQWMNDRNDENRAKPVTEIAGLFRPPFTTLHSGQISGGTAHNITAADCRFVMEFRVVPGESVEDWAARFEAECARLEAAMKVVRPEAAVLLDRIFVVPALTPETNGAAEALVRRLTGDNGTMVVSYGTEAGQFQAGGYSAVVCGPGDIAQAHQPDEYLEVSEFEAGWRFMQALVEDLAQ</sequence>
<evidence type="ECO:0000256" key="1">
    <source>
        <dbReference type="ARBA" id="ARBA00001947"/>
    </source>
</evidence>
<dbReference type="Proteomes" id="UP000266649">
    <property type="component" value="Unassembled WGS sequence"/>
</dbReference>
<dbReference type="InterPro" id="IPR002933">
    <property type="entry name" value="Peptidase_M20"/>
</dbReference>
<dbReference type="EC" id="3.5.1.16" evidence="11"/>
<dbReference type="CDD" id="cd03894">
    <property type="entry name" value="M20_ArgE"/>
    <property type="match status" value="1"/>
</dbReference>
<dbReference type="PROSITE" id="PS00759">
    <property type="entry name" value="ARGE_DAPE_CPG2_2"/>
    <property type="match status" value="1"/>
</dbReference>
<protein>
    <submittedName>
        <fullName evidence="11">Acetylornithine deacetylase</fullName>
        <ecNumber evidence="11">3.5.1.16</ecNumber>
    </submittedName>
</protein>
<dbReference type="PANTHER" id="PTHR43808:SF31">
    <property type="entry name" value="N-ACETYL-L-CITRULLINE DEACETYLASE"/>
    <property type="match status" value="1"/>
</dbReference>
<dbReference type="InterPro" id="IPR036264">
    <property type="entry name" value="Bact_exopeptidase_dim_dom"/>
</dbReference>
<evidence type="ECO:0000256" key="6">
    <source>
        <dbReference type="ARBA" id="ARBA00022723"/>
    </source>
</evidence>
<dbReference type="Pfam" id="PF01546">
    <property type="entry name" value="Peptidase_M20"/>
    <property type="match status" value="1"/>
</dbReference>
<dbReference type="GO" id="GO:0006526">
    <property type="term" value="P:L-arginine biosynthetic process"/>
    <property type="evidence" value="ECO:0007669"/>
    <property type="project" value="UniProtKB-KW"/>
</dbReference>
<dbReference type="InterPro" id="IPR010169">
    <property type="entry name" value="AcOrn-deacetyl"/>
</dbReference>
<evidence type="ECO:0000256" key="9">
    <source>
        <dbReference type="ARBA" id="ARBA00023285"/>
    </source>
</evidence>
<accession>A0A398C0Y6</accession>
<dbReference type="InterPro" id="IPR050072">
    <property type="entry name" value="Peptidase_M20A"/>
</dbReference>
<evidence type="ECO:0000259" key="10">
    <source>
        <dbReference type="Pfam" id="PF07687"/>
    </source>
</evidence>
<keyword evidence="5" id="KW-0028">Amino-acid biosynthesis</keyword>
<keyword evidence="3" id="KW-0963">Cytoplasm</keyword>
<proteinExistence type="inferred from homology"/>
<dbReference type="OrthoDB" id="9809784at2"/>
<feature type="domain" description="Peptidase M20 dimerisation" evidence="10">
    <location>
        <begin position="173"/>
        <end position="284"/>
    </location>
</feature>
<dbReference type="SUPFAM" id="SSF55031">
    <property type="entry name" value="Bacterial exopeptidase dimerisation domain"/>
    <property type="match status" value="1"/>
</dbReference>
<dbReference type="Pfam" id="PF07687">
    <property type="entry name" value="M20_dimer"/>
    <property type="match status" value="1"/>
</dbReference>
<dbReference type="EMBL" id="QXXQ01000001">
    <property type="protein sequence ID" value="RID93930.1"/>
    <property type="molecule type" value="Genomic_DNA"/>
</dbReference>
<evidence type="ECO:0000256" key="3">
    <source>
        <dbReference type="ARBA" id="ARBA00022490"/>
    </source>
</evidence>
<dbReference type="RefSeq" id="WP_119133329.1">
    <property type="nucleotide sequence ID" value="NZ_QXXQ01000001.1"/>
</dbReference>
<gene>
    <name evidence="11" type="primary">argE</name>
    <name evidence="11" type="ORF">D2N39_01680</name>
</gene>
<keyword evidence="4" id="KW-0055">Arginine biosynthesis</keyword>
<organism evidence="11 12">
    <name type="scientific">Gemmobacter lutimaris</name>
    <dbReference type="NCBI Taxonomy" id="2306023"/>
    <lineage>
        <taxon>Bacteria</taxon>
        <taxon>Pseudomonadati</taxon>
        <taxon>Pseudomonadota</taxon>
        <taxon>Alphaproteobacteria</taxon>
        <taxon>Rhodobacterales</taxon>
        <taxon>Paracoccaceae</taxon>
        <taxon>Gemmobacter</taxon>
    </lineage>
</organism>
<keyword evidence="7 11" id="KW-0378">Hydrolase</keyword>
<evidence type="ECO:0000313" key="11">
    <source>
        <dbReference type="EMBL" id="RID93930.1"/>
    </source>
</evidence>
<keyword evidence="9" id="KW-0170">Cobalt</keyword>
<comment type="caution">
    <text evidence="11">The sequence shown here is derived from an EMBL/GenBank/DDBJ whole genome shotgun (WGS) entry which is preliminary data.</text>
</comment>
<reference evidence="11 12" key="1">
    <citation type="submission" date="2018-09" db="EMBL/GenBank/DDBJ databases">
        <title>Gemmobacter lutimaris sp. nov., a marine bacterium isolated from tidal flat.</title>
        <authorList>
            <person name="Lee D.W."/>
            <person name="Yoo Y."/>
            <person name="Kim J.-J."/>
            <person name="Kim B.S."/>
        </authorList>
    </citation>
    <scope>NUCLEOTIDE SEQUENCE [LARGE SCALE GENOMIC DNA]</scope>
    <source>
        <strain evidence="11 12">YJ-T1-11</strain>
    </source>
</reference>
<evidence type="ECO:0000256" key="8">
    <source>
        <dbReference type="ARBA" id="ARBA00022833"/>
    </source>
</evidence>
<dbReference type="InterPro" id="IPR011650">
    <property type="entry name" value="Peptidase_M20_dimer"/>
</dbReference>
<dbReference type="Gene3D" id="3.30.70.360">
    <property type="match status" value="1"/>
</dbReference>
<dbReference type="AlphaFoldDB" id="A0A398C0Y6"/>
<comment type="cofactor">
    <cofactor evidence="1">
        <name>Zn(2+)</name>
        <dbReference type="ChEBI" id="CHEBI:29105"/>
    </cofactor>
</comment>
<dbReference type="GO" id="GO:0046872">
    <property type="term" value="F:metal ion binding"/>
    <property type="evidence" value="ECO:0007669"/>
    <property type="project" value="UniProtKB-KW"/>
</dbReference>
<evidence type="ECO:0000256" key="2">
    <source>
        <dbReference type="ARBA" id="ARBA00005691"/>
    </source>
</evidence>
<dbReference type="NCBIfam" id="TIGR01892">
    <property type="entry name" value="AcOrn-deacetyl"/>
    <property type="match status" value="1"/>
</dbReference>
<comment type="similarity">
    <text evidence="2">Belongs to the peptidase M20A family. ArgE subfamily.</text>
</comment>
<evidence type="ECO:0000256" key="7">
    <source>
        <dbReference type="ARBA" id="ARBA00022801"/>
    </source>
</evidence>
<keyword evidence="12" id="KW-1185">Reference proteome</keyword>